<dbReference type="RefSeq" id="WP_255903341.1">
    <property type="nucleotide sequence ID" value="NZ_JAFMZO010000003.1"/>
</dbReference>
<dbReference type="Gene3D" id="3.30.910.20">
    <property type="entry name" value="Skp domain"/>
    <property type="match status" value="1"/>
</dbReference>
<keyword evidence="6" id="KW-1185">Reference proteome</keyword>
<sequence>MNKNLFKLTAGLLTAASFIVACNQDKPATAPAASTTTAGKTVEPIVYVHSDSLLENYSYFKDIRSKMESKSKKAQVDLTAKGNAFQREIAEYQQKAQTMSADERASTEQRLARKRQELDAFNQNASSALANESAAENEKLYEKVAEYLKGYAKKKGHKMVLTYSKSNPTVLFADESLDVTKEVVAGLNSTYKSDKK</sequence>
<proteinExistence type="inferred from homology"/>
<comment type="caution">
    <text evidence="5">The sequence shown here is derived from an EMBL/GenBank/DDBJ whole genome shotgun (WGS) entry which is preliminary data.</text>
</comment>
<keyword evidence="2 4" id="KW-0732">Signal</keyword>
<evidence type="ECO:0000256" key="3">
    <source>
        <dbReference type="SAM" id="Coils"/>
    </source>
</evidence>
<evidence type="ECO:0000256" key="4">
    <source>
        <dbReference type="SAM" id="SignalP"/>
    </source>
</evidence>
<evidence type="ECO:0000313" key="5">
    <source>
        <dbReference type="EMBL" id="MFD2162574.1"/>
    </source>
</evidence>
<dbReference type="PROSITE" id="PS51257">
    <property type="entry name" value="PROKAR_LIPOPROTEIN"/>
    <property type="match status" value="1"/>
</dbReference>
<organism evidence="5 6">
    <name type="scientific">Paradesertivirga mongoliensis</name>
    <dbReference type="NCBI Taxonomy" id="2100740"/>
    <lineage>
        <taxon>Bacteria</taxon>
        <taxon>Pseudomonadati</taxon>
        <taxon>Bacteroidota</taxon>
        <taxon>Sphingobacteriia</taxon>
        <taxon>Sphingobacteriales</taxon>
        <taxon>Sphingobacteriaceae</taxon>
        <taxon>Paradesertivirga</taxon>
    </lineage>
</organism>
<name>A0ABW4ZKG3_9SPHI</name>
<keyword evidence="3" id="KW-0175">Coiled coil</keyword>
<feature type="coiled-coil region" evidence="3">
    <location>
        <begin position="104"/>
        <end position="131"/>
    </location>
</feature>
<dbReference type="Pfam" id="PF03938">
    <property type="entry name" value="OmpH"/>
    <property type="match status" value="1"/>
</dbReference>
<dbReference type="SUPFAM" id="SSF111384">
    <property type="entry name" value="OmpH-like"/>
    <property type="match status" value="1"/>
</dbReference>
<dbReference type="PANTHER" id="PTHR35089">
    <property type="entry name" value="CHAPERONE PROTEIN SKP"/>
    <property type="match status" value="1"/>
</dbReference>
<dbReference type="SMART" id="SM00935">
    <property type="entry name" value="OmpH"/>
    <property type="match status" value="1"/>
</dbReference>
<protein>
    <submittedName>
        <fullName evidence="5">OmpH family outer membrane protein</fullName>
    </submittedName>
</protein>
<feature type="signal peptide" evidence="4">
    <location>
        <begin position="1"/>
        <end position="23"/>
    </location>
</feature>
<gene>
    <name evidence="5" type="ORF">ACFSJU_09245</name>
</gene>
<reference evidence="6" key="1">
    <citation type="journal article" date="2019" name="Int. J. Syst. Evol. Microbiol.">
        <title>The Global Catalogue of Microorganisms (GCM) 10K type strain sequencing project: providing services to taxonomists for standard genome sequencing and annotation.</title>
        <authorList>
            <consortium name="The Broad Institute Genomics Platform"/>
            <consortium name="The Broad Institute Genome Sequencing Center for Infectious Disease"/>
            <person name="Wu L."/>
            <person name="Ma J."/>
        </authorList>
    </citation>
    <scope>NUCLEOTIDE SEQUENCE [LARGE SCALE GENOMIC DNA]</scope>
    <source>
        <strain evidence="6">KCTC 42217</strain>
    </source>
</reference>
<evidence type="ECO:0000256" key="1">
    <source>
        <dbReference type="ARBA" id="ARBA00009091"/>
    </source>
</evidence>
<comment type="similarity">
    <text evidence="1">Belongs to the Skp family.</text>
</comment>
<evidence type="ECO:0000256" key="2">
    <source>
        <dbReference type="ARBA" id="ARBA00022729"/>
    </source>
</evidence>
<dbReference type="Proteomes" id="UP001597387">
    <property type="component" value="Unassembled WGS sequence"/>
</dbReference>
<feature type="chain" id="PRO_5046165662" evidence="4">
    <location>
        <begin position="24"/>
        <end position="196"/>
    </location>
</feature>
<dbReference type="InterPro" id="IPR024930">
    <property type="entry name" value="Skp_dom_sf"/>
</dbReference>
<dbReference type="PANTHER" id="PTHR35089:SF1">
    <property type="entry name" value="CHAPERONE PROTEIN SKP"/>
    <property type="match status" value="1"/>
</dbReference>
<dbReference type="InterPro" id="IPR005632">
    <property type="entry name" value="Chaperone_Skp"/>
</dbReference>
<dbReference type="EMBL" id="JBHUHZ010000001">
    <property type="protein sequence ID" value="MFD2162574.1"/>
    <property type="molecule type" value="Genomic_DNA"/>
</dbReference>
<evidence type="ECO:0000313" key="6">
    <source>
        <dbReference type="Proteomes" id="UP001597387"/>
    </source>
</evidence>
<accession>A0ABW4ZKG3</accession>